<dbReference type="EMBL" id="BOVK01000006">
    <property type="protein sequence ID" value="GIQ67755.1"/>
    <property type="molecule type" value="Genomic_DNA"/>
</dbReference>
<dbReference type="Proteomes" id="UP000677918">
    <property type="component" value="Unassembled WGS sequence"/>
</dbReference>
<accession>A0A8J4M0E3</accession>
<name>A0A8J4M0E3_9BACL</name>
<organism evidence="3 4">
    <name type="scientific">Xylanibacillus composti</name>
    <dbReference type="NCBI Taxonomy" id="1572762"/>
    <lineage>
        <taxon>Bacteria</taxon>
        <taxon>Bacillati</taxon>
        <taxon>Bacillota</taxon>
        <taxon>Bacilli</taxon>
        <taxon>Bacillales</taxon>
        <taxon>Paenibacillaceae</taxon>
        <taxon>Xylanibacillus</taxon>
    </lineage>
</organism>
<proteinExistence type="predicted"/>
<dbReference type="GO" id="GO:0016787">
    <property type="term" value="F:hydrolase activity"/>
    <property type="evidence" value="ECO:0007669"/>
    <property type="project" value="InterPro"/>
</dbReference>
<evidence type="ECO:0000313" key="3">
    <source>
        <dbReference type="EMBL" id="GIQ67755.1"/>
    </source>
</evidence>
<dbReference type="PANTHER" id="PTHR43358">
    <property type="entry name" value="ALPHA/BETA-HYDROLASE"/>
    <property type="match status" value="1"/>
</dbReference>
<comment type="caution">
    <text evidence="3">The sequence shown here is derived from an EMBL/GenBank/DDBJ whole genome shotgun (WGS) entry which is preliminary data.</text>
</comment>
<evidence type="ECO:0000256" key="1">
    <source>
        <dbReference type="SAM" id="MobiDB-lite"/>
    </source>
</evidence>
<dbReference type="RefSeq" id="WP_213410384.1">
    <property type="nucleotide sequence ID" value="NZ_BOVK01000006.1"/>
</dbReference>
<reference evidence="3" key="1">
    <citation type="submission" date="2021-04" db="EMBL/GenBank/DDBJ databases">
        <title>Draft genome sequence of Xylanibacillus composti strain K13.</title>
        <authorList>
            <person name="Uke A."/>
            <person name="Chhe C."/>
            <person name="Baramee S."/>
            <person name="Kosugi A."/>
        </authorList>
    </citation>
    <scope>NUCLEOTIDE SEQUENCE</scope>
    <source>
        <strain evidence="3">K13</strain>
    </source>
</reference>
<dbReference type="InterPro" id="IPR052920">
    <property type="entry name" value="DNA-binding_regulatory"/>
</dbReference>
<feature type="compositionally biased region" description="Basic and acidic residues" evidence="1">
    <location>
        <begin position="318"/>
        <end position="330"/>
    </location>
</feature>
<protein>
    <submittedName>
        <fullName evidence="3">Exported protein</fullName>
    </submittedName>
</protein>
<evidence type="ECO:0000313" key="4">
    <source>
        <dbReference type="Proteomes" id="UP000677918"/>
    </source>
</evidence>
<dbReference type="InterPro" id="IPR029058">
    <property type="entry name" value="AB_hydrolase_fold"/>
</dbReference>
<dbReference type="AlphaFoldDB" id="A0A8J4M0E3"/>
<dbReference type="SUPFAM" id="SSF53474">
    <property type="entry name" value="alpha/beta-Hydrolases"/>
    <property type="match status" value="1"/>
</dbReference>
<dbReference type="Pfam" id="PF02129">
    <property type="entry name" value="Peptidase_S15"/>
    <property type="match status" value="1"/>
</dbReference>
<gene>
    <name evidence="3" type="ORF">XYCOK13_05790</name>
</gene>
<dbReference type="PANTHER" id="PTHR43358:SF5">
    <property type="entry name" value="EXPORTED PROTEIN"/>
    <property type="match status" value="1"/>
</dbReference>
<feature type="region of interest" description="Disordered" evidence="1">
    <location>
        <begin position="311"/>
        <end position="339"/>
    </location>
</feature>
<dbReference type="Gene3D" id="3.40.50.1820">
    <property type="entry name" value="alpha/beta hydrolase"/>
    <property type="match status" value="1"/>
</dbReference>
<keyword evidence="4" id="KW-1185">Reference proteome</keyword>
<evidence type="ECO:0000259" key="2">
    <source>
        <dbReference type="Pfam" id="PF02129"/>
    </source>
</evidence>
<feature type="domain" description="Xaa-Pro dipeptidyl-peptidase-like" evidence="2">
    <location>
        <begin position="51"/>
        <end position="195"/>
    </location>
</feature>
<dbReference type="InterPro" id="IPR000383">
    <property type="entry name" value="Xaa-Pro-like_dom"/>
</dbReference>
<sequence>MLWLWIVLATAAASAVIGYYFSNLIIHIRTIPYEQTLQKEAEAGRVDPDNFERMPKQKVWIDSPFGYSLHAYWIPSACQDSKKVMIFVHGVTHSLIGSVKYLPIFQKRGYHAFIYDHRRHGRSGGTTTTFGYMEKHDLKACVDWVQNQLGADAFIGIHGESMGAATALQHAAIDGRAAFYIADCPYSDLTDQLAHRLKEDYRLPKLPLLHLANAFTRLRAKFWFSDVSPIRDIAHIHTPVLFVHGEEDRYVPTHMSLEMYEIKPGMKQLYLVPEAAHAQAITVDPAAYEATVAKFLDGVESMQEWATDHSRLNAAKQDGSKTGEKHDKNHFTTTVQPLQ</sequence>